<dbReference type="Proteomes" id="UP000323082">
    <property type="component" value="Unassembled WGS sequence"/>
</dbReference>
<dbReference type="RefSeq" id="WP_149834160.1">
    <property type="nucleotide sequence ID" value="NZ_VUNZ01000002.1"/>
</dbReference>
<reference evidence="1 2" key="1">
    <citation type="journal article" date="2015" name="Int. J. Syst. Evol. Microbiol.">
        <title>Chryseobacterium sediminis sp. nov., isolated from a river sediment.</title>
        <authorList>
            <person name="Kampfer P."/>
            <person name="Busse H.J."/>
            <person name="McInroy J.A."/>
            <person name="Glaeser S.P."/>
        </authorList>
    </citation>
    <scope>NUCLEOTIDE SEQUENCE [LARGE SCALE GENOMIC DNA]</scope>
    <source>
        <strain evidence="1 2">IMT-174</strain>
    </source>
</reference>
<comment type="caution">
    <text evidence="1">The sequence shown here is derived from an EMBL/GenBank/DDBJ whole genome shotgun (WGS) entry which is preliminary data.</text>
</comment>
<sequence>MNKNHAFLQKKVIIQILKNESTPIKLQFMVIISSKKVHEIDLTKYLRNTESLVIQKNPEKKITYELVRDYMHILEKDNNVISYCEQPFKVNYFFKNIIKEFVPDYYVKYKNDKEELIILNVGTKEASELLEIEKTLRKNTIKFSMLHYKDIDSNLLFNYKFLSNYYHKGRFINDMDIQTIFTIVDKFKKLTVSQLLEEVGKTFERKAEILYVTWYLINSNLLNFNKEEKLSLKTIIWDKHE</sequence>
<gene>
    <name evidence="1" type="ORF">FW780_14050</name>
</gene>
<evidence type="ECO:0000313" key="1">
    <source>
        <dbReference type="EMBL" id="KAA2221406.1"/>
    </source>
</evidence>
<evidence type="ECO:0000313" key="2">
    <source>
        <dbReference type="Proteomes" id="UP000323082"/>
    </source>
</evidence>
<dbReference type="OrthoDB" id="881413at2"/>
<proteinExistence type="predicted"/>
<dbReference type="EMBL" id="VUNZ01000002">
    <property type="protein sequence ID" value="KAA2221406.1"/>
    <property type="molecule type" value="Genomic_DNA"/>
</dbReference>
<protein>
    <submittedName>
        <fullName evidence="1">Uncharacterized protein</fullName>
    </submittedName>
</protein>
<organism evidence="1 2">
    <name type="scientific">Chryseobacterium sediminis</name>
    <dbReference type="NCBI Taxonomy" id="1679494"/>
    <lineage>
        <taxon>Bacteria</taxon>
        <taxon>Pseudomonadati</taxon>
        <taxon>Bacteroidota</taxon>
        <taxon>Flavobacteriia</taxon>
        <taxon>Flavobacteriales</taxon>
        <taxon>Weeksellaceae</taxon>
        <taxon>Chryseobacterium group</taxon>
        <taxon>Chryseobacterium</taxon>
    </lineage>
</organism>
<name>A0A5B2U3Y4_9FLAO</name>
<dbReference type="AlphaFoldDB" id="A0A5B2U3Y4"/>
<accession>A0A5B2U3Y4</accession>